<evidence type="ECO:0000256" key="1">
    <source>
        <dbReference type="SAM" id="Phobius"/>
    </source>
</evidence>
<sequence length="278" mass="29176">MSLNVRSWRLRLPQAKRPRIIVIAGAALAVVGLIVWVVLPYGNSKAPTTTQSPTAQEVPAEGNYLLDGGTLTQPGEDHQAIKVSGASDGDLMARVTGPTVDVELKNHWQSMPGGSFAISGPDFEVIGRWNPMSNQIRPVFSTEVAQAGTVNGTVTIGQNQFPSVQVGATGKGDPSKIYNGHAEVNLVNFSVNSTSCQAVATVSTNSGTHLSLLSGKTMLSEVTAHDGAYVPLIANLQRSDAELSLGVVGSNGQVQVLSLIITLDPQQVANCPETRRAA</sequence>
<keyword evidence="1" id="KW-0472">Membrane</keyword>
<dbReference type="Proteomes" id="UP000597444">
    <property type="component" value="Unassembled WGS sequence"/>
</dbReference>
<dbReference type="EMBL" id="BNJK01000001">
    <property type="protein sequence ID" value="GHO92340.1"/>
    <property type="molecule type" value="Genomic_DNA"/>
</dbReference>
<comment type="caution">
    <text evidence="2">The sequence shown here is derived from an EMBL/GenBank/DDBJ whole genome shotgun (WGS) entry which is preliminary data.</text>
</comment>
<dbReference type="AlphaFoldDB" id="A0A8J3IKA3"/>
<keyword evidence="1" id="KW-1133">Transmembrane helix</keyword>
<protein>
    <submittedName>
        <fullName evidence="2">Uncharacterized protein</fullName>
    </submittedName>
</protein>
<name>A0A8J3IKA3_9CHLR</name>
<feature type="transmembrane region" description="Helical" evidence="1">
    <location>
        <begin position="20"/>
        <end position="39"/>
    </location>
</feature>
<accession>A0A8J3IKA3</accession>
<proteinExistence type="predicted"/>
<reference evidence="2" key="1">
    <citation type="submission" date="2020-10" db="EMBL/GenBank/DDBJ databases">
        <title>Taxonomic study of unclassified bacteria belonging to the class Ktedonobacteria.</title>
        <authorList>
            <person name="Yabe S."/>
            <person name="Wang C.M."/>
            <person name="Zheng Y."/>
            <person name="Sakai Y."/>
            <person name="Cavaletti L."/>
            <person name="Monciardini P."/>
            <person name="Donadio S."/>
        </authorList>
    </citation>
    <scope>NUCLEOTIDE SEQUENCE</scope>
    <source>
        <strain evidence="2">ID150040</strain>
    </source>
</reference>
<gene>
    <name evidence="2" type="ORF">KSF_023880</name>
</gene>
<keyword evidence="1" id="KW-0812">Transmembrane</keyword>
<evidence type="ECO:0000313" key="2">
    <source>
        <dbReference type="EMBL" id="GHO92340.1"/>
    </source>
</evidence>
<keyword evidence="3" id="KW-1185">Reference proteome</keyword>
<evidence type="ECO:0000313" key="3">
    <source>
        <dbReference type="Proteomes" id="UP000597444"/>
    </source>
</evidence>
<organism evidence="2 3">
    <name type="scientific">Reticulibacter mediterranei</name>
    <dbReference type="NCBI Taxonomy" id="2778369"/>
    <lineage>
        <taxon>Bacteria</taxon>
        <taxon>Bacillati</taxon>
        <taxon>Chloroflexota</taxon>
        <taxon>Ktedonobacteria</taxon>
        <taxon>Ktedonobacterales</taxon>
        <taxon>Reticulibacteraceae</taxon>
        <taxon>Reticulibacter</taxon>
    </lineage>
</organism>